<feature type="region of interest" description="Disordered" evidence="3">
    <location>
        <begin position="287"/>
        <end position="308"/>
    </location>
</feature>
<dbReference type="InterPro" id="IPR029058">
    <property type="entry name" value="AB_hydrolase_fold"/>
</dbReference>
<keyword evidence="6" id="KW-1185">Reference proteome</keyword>
<gene>
    <name evidence="5" type="ORF">M011DRAFT_479393</name>
</gene>
<feature type="compositionally biased region" description="Low complexity" evidence="3">
    <location>
        <begin position="107"/>
        <end position="119"/>
    </location>
</feature>
<evidence type="ECO:0000256" key="1">
    <source>
        <dbReference type="ARBA" id="ARBA00010088"/>
    </source>
</evidence>
<feature type="region of interest" description="Disordered" evidence="3">
    <location>
        <begin position="346"/>
        <end position="365"/>
    </location>
</feature>
<keyword evidence="2" id="KW-0378">Hydrolase</keyword>
<evidence type="ECO:0000256" key="3">
    <source>
        <dbReference type="SAM" id="MobiDB-lite"/>
    </source>
</evidence>
<dbReference type="PANTHER" id="PTHR21661">
    <property type="entry name" value="EPOXIDE HYDROLASE 1-RELATED"/>
    <property type="match status" value="1"/>
</dbReference>
<dbReference type="Pfam" id="PF06441">
    <property type="entry name" value="EHN"/>
    <property type="match status" value="1"/>
</dbReference>
<dbReference type="Proteomes" id="UP000799440">
    <property type="component" value="Unassembled WGS sequence"/>
</dbReference>
<dbReference type="OrthoDB" id="7130006at2759"/>
<dbReference type="GO" id="GO:0097176">
    <property type="term" value="P:epoxide metabolic process"/>
    <property type="evidence" value="ECO:0007669"/>
    <property type="project" value="TreeGrafter"/>
</dbReference>
<protein>
    <submittedName>
        <fullName evidence="5">Alpha/beta-hydrolase</fullName>
    </submittedName>
</protein>
<dbReference type="AlphaFoldDB" id="A0A6A6V5B1"/>
<dbReference type="Gene3D" id="3.40.50.1820">
    <property type="entry name" value="alpha/beta hydrolase"/>
    <property type="match status" value="1"/>
</dbReference>
<feature type="region of interest" description="Disordered" evidence="3">
    <location>
        <begin position="1"/>
        <end position="20"/>
    </location>
</feature>
<feature type="domain" description="Epoxide hydrolase N-terminal" evidence="4">
    <location>
        <begin position="22"/>
        <end position="152"/>
    </location>
</feature>
<accession>A0A6A6V5B1</accession>
<dbReference type="EMBL" id="MU006585">
    <property type="protein sequence ID" value="KAF2744919.1"/>
    <property type="molecule type" value="Genomic_DNA"/>
</dbReference>
<evidence type="ECO:0000256" key="2">
    <source>
        <dbReference type="ARBA" id="ARBA00022801"/>
    </source>
</evidence>
<name>A0A6A6V5B1_9PLEO</name>
<sequence>MALNVIPEEQQHHHVQEQSDDIQPYSMHVSSRYLDLTKKKLELTRLPKEIVLSEKRRWDLGTPKAVLEPLLDYWLDTYDWRSQEAHFNTTLPQFRTTIKLDLPASSPPSSSSSTPSTTPQSLRIHFVHKRSKHRNAIPLLFCHNWPASFLEVQKVIDALTDPQSLPSFGAGAQQAFHVVAPSIPGFGFSDAGAVEGFGLKETAQVFDGVMQKLGYGKYVAHGTKSGFHICRALALGHPDHCLAVHTTNPAFAEPKWKKNPLVYIKHRIARWTRAKYLSFGYTPAEVEHQTGGRRTEKEKEPEDASSNGAMLSPLYALRPQTLAYSLCDSPVGLLAGLLDVIHTRVPSTNSQSPITSRSRSPFLSPMEMEMEDPLDLDEERSSLAVHSGPVNPQESEINARIYTWAPTEVLNWTMLHWLPGPESSLRWLRRATLDMATDSPLTDAYCPVPLGISSFQVRNSSSAPNTPLMWGSASWRMAWVKRHQRPATISPAWEAPDLLVLDMRECFGTFVADGIVNLPFQEG</sequence>
<dbReference type="SUPFAM" id="SSF53474">
    <property type="entry name" value="alpha/beta-Hydrolases"/>
    <property type="match status" value="1"/>
</dbReference>
<comment type="similarity">
    <text evidence="1">Belongs to the peptidase S33 family.</text>
</comment>
<proteinExistence type="inferred from homology"/>
<feature type="compositionally biased region" description="Basic and acidic residues" evidence="3">
    <location>
        <begin position="287"/>
        <end position="302"/>
    </location>
</feature>
<feature type="compositionally biased region" description="Polar residues" evidence="3">
    <location>
        <begin position="346"/>
        <end position="361"/>
    </location>
</feature>
<dbReference type="InterPro" id="IPR010497">
    <property type="entry name" value="Epoxide_hydro_N"/>
</dbReference>
<evidence type="ECO:0000259" key="4">
    <source>
        <dbReference type="Pfam" id="PF06441"/>
    </source>
</evidence>
<dbReference type="PANTHER" id="PTHR21661:SF71">
    <property type="entry name" value="EPOXIDE HYDROLASE N-TERMINAL DOMAIN-CONTAINING PROTEIN"/>
    <property type="match status" value="1"/>
</dbReference>
<dbReference type="GO" id="GO:0004301">
    <property type="term" value="F:epoxide hydrolase activity"/>
    <property type="evidence" value="ECO:0007669"/>
    <property type="project" value="TreeGrafter"/>
</dbReference>
<organism evidence="5 6">
    <name type="scientific">Sporormia fimetaria CBS 119925</name>
    <dbReference type="NCBI Taxonomy" id="1340428"/>
    <lineage>
        <taxon>Eukaryota</taxon>
        <taxon>Fungi</taxon>
        <taxon>Dikarya</taxon>
        <taxon>Ascomycota</taxon>
        <taxon>Pezizomycotina</taxon>
        <taxon>Dothideomycetes</taxon>
        <taxon>Pleosporomycetidae</taxon>
        <taxon>Pleosporales</taxon>
        <taxon>Sporormiaceae</taxon>
        <taxon>Sporormia</taxon>
    </lineage>
</organism>
<reference evidence="5" key="1">
    <citation type="journal article" date="2020" name="Stud. Mycol.">
        <title>101 Dothideomycetes genomes: a test case for predicting lifestyles and emergence of pathogens.</title>
        <authorList>
            <person name="Haridas S."/>
            <person name="Albert R."/>
            <person name="Binder M."/>
            <person name="Bloem J."/>
            <person name="Labutti K."/>
            <person name="Salamov A."/>
            <person name="Andreopoulos B."/>
            <person name="Baker S."/>
            <person name="Barry K."/>
            <person name="Bills G."/>
            <person name="Bluhm B."/>
            <person name="Cannon C."/>
            <person name="Castanera R."/>
            <person name="Culley D."/>
            <person name="Daum C."/>
            <person name="Ezra D."/>
            <person name="Gonzalez J."/>
            <person name="Henrissat B."/>
            <person name="Kuo A."/>
            <person name="Liang C."/>
            <person name="Lipzen A."/>
            <person name="Lutzoni F."/>
            <person name="Magnuson J."/>
            <person name="Mondo S."/>
            <person name="Nolan M."/>
            <person name="Ohm R."/>
            <person name="Pangilinan J."/>
            <person name="Park H.-J."/>
            <person name="Ramirez L."/>
            <person name="Alfaro M."/>
            <person name="Sun H."/>
            <person name="Tritt A."/>
            <person name="Yoshinaga Y."/>
            <person name="Zwiers L.-H."/>
            <person name="Turgeon B."/>
            <person name="Goodwin S."/>
            <person name="Spatafora J."/>
            <person name="Crous P."/>
            <person name="Grigoriev I."/>
        </authorList>
    </citation>
    <scope>NUCLEOTIDE SEQUENCE</scope>
    <source>
        <strain evidence="5">CBS 119925</strain>
    </source>
</reference>
<evidence type="ECO:0000313" key="6">
    <source>
        <dbReference type="Proteomes" id="UP000799440"/>
    </source>
</evidence>
<evidence type="ECO:0000313" key="5">
    <source>
        <dbReference type="EMBL" id="KAF2744919.1"/>
    </source>
</evidence>
<feature type="region of interest" description="Disordered" evidence="3">
    <location>
        <begin position="102"/>
        <end position="121"/>
    </location>
</feature>